<dbReference type="STRING" id="314260.PB2503_05152"/>
<evidence type="ECO:0000313" key="6">
    <source>
        <dbReference type="EMBL" id="ADM09105.1"/>
    </source>
</evidence>
<dbReference type="KEGG" id="pbr:PB2503_05152"/>
<dbReference type="InterPro" id="IPR029026">
    <property type="entry name" value="tRNA_m1G_MTases_N"/>
</dbReference>
<comment type="subcellular location">
    <subcellularLocation>
        <location evidence="5">Cytoplasm</location>
    </subcellularLocation>
</comment>
<comment type="caution">
    <text evidence="5">Lacks conserved residue(s) required for the propagation of feature annotation.</text>
</comment>
<dbReference type="GO" id="GO:0070038">
    <property type="term" value="F:rRNA (pseudouridine-N3-)-methyltransferase activity"/>
    <property type="evidence" value="ECO:0007669"/>
    <property type="project" value="UniProtKB-UniRule"/>
</dbReference>
<dbReference type="Gene3D" id="3.40.1280.10">
    <property type="match status" value="1"/>
</dbReference>
<comment type="function">
    <text evidence="5">Specifically methylates the pseudouridine at position 1915 (m3Psi1915) in 23S rRNA.</text>
</comment>
<evidence type="ECO:0000256" key="3">
    <source>
        <dbReference type="ARBA" id="ARBA00022691"/>
    </source>
</evidence>
<dbReference type="CDD" id="cd18081">
    <property type="entry name" value="RlmH-like"/>
    <property type="match status" value="1"/>
</dbReference>
<dbReference type="EC" id="2.1.1.177" evidence="5"/>
<keyword evidence="5" id="KW-0698">rRNA processing</keyword>
<dbReference type="SUPFAM" id="SSF75217">
    <property type="entry name" value="alpha/beta knot"/>
    <property type="match status" value="1"/>
</dbReference>
<dbReference type="PANTHER" id="PTHR33603:SF1">
    <property type="entry name" value="RIBOSOMAL RNA LARGE SUBUNIT METHYLTRANSFERASE H"/>
    <property type="match status" value="1"/>
</dbReference>
<keyword evidence="1 5" id="KW-0489">Methyltransferase</keyword>
<keyword evidence="3 5" id="KW-0949">S-adenosyl-L-methionine</keyword>
<dbReference type="InterPro" id="IPR029028">
    <property type="entry name" value="Alpha/beta_knot_MTases"/>
</dbReference>
<dbReference type="AlphaFoldDB" id="E0TFU0"/>
<dbReference type="Proteomes" id="UP000001302">
    <property type="component" value="Chromosome"/>
</dbReference>
<evidence type="ECO:0000256" key="4">
    <source>
        <dbReference type="ARBA" id="ARBA00038303"/>
    </source>
</evidence>
<dbReference type="GO" id="GO:0005737">
    <property type="term" value="C:cytoplasm"/>
    <property type="evidence" value="ECO:0007669"/>
    <property type="project" value="UniProtKB-SubCell"/>
</dbReference>
<dbReference type="PIRSF" id="PIRSF004505">
    <property type="entry name" value="MT_bac"/>
    <property type="match status" value="1"/>
</dbReference>
<proteinExistence type="inferred from homology"/>
<dbReference type="Pfam" id="PF02590">
    <property type="entry name" value="SPOUT_MTase"/>
    <property type="match status" value="1"/>
</dbReference>
<accession>E0TFU0</accession>
<evidence type="ECO:0000313" key="7">
    <source>
        <dbReference type="Proteomes" id="UP000001302"/>
    </source>
</evidence>
<evidence type="ECO:0000256" key="2">
    <source>
        <dbReference type="ARBA" id="ARBA00022679"/>
    </source>
</evidence>
<protein>
    <recommendedName>
        <fullName evidence="5">Ribosomal RNA large subunit methyltransferase H</fullName>
        <ecNumber evidence="5">2.1.1.177</ecNumber>
    </recommendedName>
    <alternativeName>
        <fullName evidence="5">23S rRNA (pseudouridine1915-N3)-methyltransferase</fullName>
    </alternativeName>
    <alternativeName>
        <fullName evidence="5">23S rRNA m3Psi1915 methyltransferase</fullName>
    </alternativeName>
    <alternativeName>
        <fullName evidence="5">rRNA (pseudouridine-N3-)-methyltransferase RlmH</fullName>
    </alternativeName>
</protein>
<keyword evidence="2 5" id="KW-0808">Transferase</keyword>
<comment type="subunit">
    <text evidence="5">Homodimer.</text>
</comment>
<gene>
    <name evidence="5" type="primary">rlmH</name>
    <name evidence="6" type="ordered locus">PB2503_05152</name>
</gene>
<evidence type="ECO:0000256" key="5">
    <source>
        <dbReference type="HAMAP-Rule" id="MF_00658"/>
    </source>
</evidence>
<feature type="binding site" evidence="5">
    <location>
        <position position="109"/>
    </location>
    <ligand>
        <name>S-adenosyl-L-methionine</name>
        <dbReference type="ChEBI" id="CHEBI:59789"/>
    </ligand>
</feature>
<dbReference type="PANTHER" id="PTHR33603">
    <property type="entry name" value="METHYLTRANSFERASE"/>
    <property type="match status" value="1"/>
</dbReference>
<keyword evidence="7" id="KW-1185">Reference proteome</keyword>
<reference evidence="6 7" key="2">
    <citation type="journal article" date="2011" name="J. Bacteriol.">
        <title>Complete genome sequence of strain HTCC2503T of Parvularcula bermudensis, the type species of the order "Parvularculales" in the class Alphaproteobacteria.</title>
        <authorList>
            <person name="Oh H.M."/>
            <person name="Kang I."/>
            <person name="Vergin K.L."/>
            <person name="Kang D."/>
            <person name="Rhee K.H."/>
            <person name="Giovannoni S.J."/>
            <person name="Cho J.C."/>
        </authorList>
    </citation>
    <scope>NUCLEOTIDE SEQUENCE [LARGE SCALE GENOMIC DNA]</scope>
    <source>
        <strain evidence="7">ATCC BAA-594 / HTCC2503 / KCTC 12087</strain>
    </source>
</reference>
<dbReference type="InterPro" id="IPR003742">
    <property type="entry name" value="RlmH-like"/>
</dbReference>
<keyword evidence="5" id="KW-0963">Cytoplasm</keyword>
<dbReference type="RefSeq" id="WP_013300079.1">
    <property type="nucleotide sequence ID" value="NC_014414.1"/>
</dbReference>
<evidence type="ECO:0000256" key="1">
    <source>
        <dbReference type="ARBA" id="ARBA00022603"/>
    </source>
</evidence>
<feature type="binding site" evidence="5">
    <location>
        <position position="77"/>
    </location>
    <ligand>
        <name>S-adenosyl-L-methionine</name>
        <dbReference type="ChEBI" id="CHEBI:59789"/>
    </ligand>
</feature>
<comment type="similarity">
    <text evidence="4 5">Belongs to the RNA methyltransferase RlmH family.</text>
</comment>
<comment type="catalytic activity">
    <reaction evidence="5">
        <text>pseudouridine(1915) in 23S rRNA + S-adenosyl-L-methionine = N(3)-methylpseudouridine(1915) in 23S rRNA + S-adenosyl-L-homocysteine + H(+)</text>
        <dbReference type="Rhea" id="RHEA:42752"/>
        <dbReference type="Rhea" id="RHEA-COMP:10221"/>
        <dbReference type="Rhea" id="RHEA-COMP:10222"/>
        <dbReference type="ChEBI" id="CHEBI:15378"/>
        <dbReference type="ChEBI" id="CHEBI:57856"/>
        <dbReference type="ChEBI" id="CHEBI:59789"/>
        <dbReference type="ChEBI" id="CHEBI:65314"/>
        <dbReference type="ChEBI" id="CHEBI:74486"/>
        <dbReference type="EC" id="2.1.1.177"/>
    </reaction>
</comment>
<dbReference type="eggNOG" id="COG1576">
    <property type="taxonomic scope" value="Bacteria"/>
</dbReference>
<reference evidence="7" key="1">
    <citation type="submission" date="2010-08" db="EMBL/GenBank/DDBJ databases">
        <title>Genome sequence of Parvularcula bermudensis HTCC2503.</title>
        <authorList>
            <person name="Kang D.-M."/>
            <person name="Oh H.-M."/>
            <person name="Cho J.-C."/>
        </authorList>
    </citation>
    <scope>NUCLEOTIDE SEQUENCE [LARGE SCALE GENOMIC DNA]</scope>
    <source>
        <strain evidence="7">ATCC BAA-594 / HTCC2503 / KCTC 12087</strain>
    </source>
</reference>
<dbReference type="HAMAP" id="MF_00658">
    <property type="entry name" value="23SrRNA_methyltr_H"/>
    <property type="match status" value="1"/>
</dbReference>
<sequence>MLRLEISAIGRDRRSPLAEITSAYLERAGHLSRHLGIEGPSLQVYETPKAPGEKAVQAREWRLLAGDHPRGQEIILLDEGGRDMKSADFAALIAQRRDQGEGALRFLIGGASGFPASVKADKARFPHRLAFGRATWPHLMIRAMLAEQLYRALTIMSGHPYHREG</sequence>
<name>E0TFU0_PARBH</name>
<dbReference type="HOGENOM" id="CLU_100552_1_1_5"/>
<organism evidence="6 7">
    <name type="scientific">Parvularcula bermudensis (strain ATCC BAA-594 / HTCC2503 / KCTC 12087)</name>
    <dbReference type="NCBI Taxonomy" id="314260"/>
    <lineage>
        <taxon>Bacteria</taxon>
        <taxon>Pseudomonadati</taxon>
        <taxon>Pseudomonadota</taxon>
        <taxon>Alphaproteobacteria</taxon>
        <taxon>Parvularculales</taxon>
        <taxon>Parvularculaceae</taxon>
        <taxon>Parvularcula</taxon>
    </lineage>
</organism>
<dbReference type="OrthoDB" id="9806643at2"/>
<dbReference type="EMBL" id="CP002156">
    <property type="protein sequence ID" value="ADM09105.1"/>
    <property type="molecule type" value="Genomic_DNA"/>
</dbReference>